<accession>A0A377GNG5</accession>
<evidence type="ECO:0000259" key="2">
    <source>
        <dbReference type="Pfam" id="PF07885"/>
    </source>
</evidence>
<reference evidence="4 6" key="2">
    <citation type="submission" date="2018-06" db="EMBL/GenBank/DDBJ databases">
        <authorList>
            <consortium name="Pathogen Informatics"/>
            <person name="Doyle S."/>
        </authorList>
    </citation>
    <scope>NUCLEOTIDE SEQUENCE [LARGE SCALE GENOMIC DNA]</scope>
    <source>
        <strain evidence="4 6">NCTC11401</strain>
    </source>
</reference>
<feature type="domain" description="Potassium channel" evidence="2">
    <location>
        <begin position="139"/>
        <end position="204"/>
    </location>
</feature>
<dbReference type="EMBL" id="UGGV01000001">
    <property type="protein sequence ID" value="STO26153.1"/>
    <property type="molecule type" value="Genomic_DNA"/>
</dbReference>
<evidence type="ECO:0000313" key="3">
    <source>
        <dbReference type="EMBL" id="SIR89175.1"/>
    </source>
</evidence>
<keyword evidence="5" id="KW-1185">Reference proteome</keyword>
<dbReference type="Proteomes" id="UP000186808">
    <property type="component" value="Unassembled WGS sequence"/>
</dbReference>
<dbReference type="AlphaFoldDB" id="A0A377GNG5"/>
<feature type="transmembrane region" description="Helical" evidence="1">
    <location>
        <begin position="37"/>
        <end position="52"/>
    </location>
</feature>
<protein>
    <submittedName>
        <fullName evidence="3">Ion channel</fullName>
    </submittedName>
    <submittedName>
        <fullName evidence="4">Voltage-gated potassium channel</fullName>
    </submittedName>
</protein>
<keyword evidence="4" id="KW-0813">Transport</keyword>
<dbReference type="SUPFAM" id="SSF81324">
    <property type="entry name" value="Voltage-gated potassium channels"/>
    <property type="match status" value="1"/>
</dbReference>
<evidence type="ECO:0000256" key="1">
    <source>
        <dbReference type="SAM" id="Phobius"/>
    </source>
</evidence>
<feature type="transmembrane region" description="Helical" evidence="1">
    <location>
        <begin position="159"/>
        <end position="177"/>
    </location>
</feature>
<evidence type="ECO:0000313" key="6">
    <source>
        <dbReference type="Proteomes" id="UP000254374"/>
    </source>
</evidence>
<feature type="transmembrane region" description="Helical" evidence="1">
    <location>
        <begin position="189"/>
        <end position="209"/>
    </location>
</feature>
<feature type="transmembrane region" description="Helical" evidence="1">
    <location>
        <begin position="115"/>
        <end position="139"/>
    </location>
</feature>
<evidence type="ECO:0000313" key="4">
    <source>
        <dbReference type="EMBL" id="STO26153.1"/>
    </source>
</evidence>
<gene>
    <name evidence="4" type="ORF">NCTC11401_03005</name>
    <name evidence="3" type="ORF">SAMN05421777_1377</name>
</gene>
<feature type="transmembrane region" description="Helical" evidence="1">
    <location>
        <begin position="57"/>
        <end position="77"/>
    </location>
</feature>
<dbReference type="InterPro" id="IPR013099">
    <property type="entry name" value="K_chnl_dom"/>
</dbReference>
<name>A0A377GNG5_9GAMM</name>
<dbReference type="OrthoDB" id="9813518at2"/>
<keyword evidence="4" id="KW-0407">Ion channel</keyword>
<dbReference type="EMBL" id="FTNL01000037">
    <property type="protein sequence ID" value="SIR89175.1"/>
    <property type="molecule type" value="Genomic_DNA"/>
</dbReference>
<dbReference type="Gene3D" id="1.10.287.70">
    <property type="match status" value="1"/>
</dbReference>
<dbReference type="Pfam" id="PF07885">
    <property type="entry name" value="Ion_trans_2"/>
    <property type="match status" value="1"/>
</dbReference>
<organism evidence="4 6">
    <name type="scientific">Fluoribacter gormanii</name>
    <dbReference type="NCBI Taxonomy" id="464"/>
    <lineage>
        <taxon>Bacteria</taxon>
        <taxon>Pseudomonadati</taxon>
        <taxon>Pseudomonadota</taxon>
        <taxon>Gammaproteobacteria</taxon>
        <taxon>Legionellales</taxon>
        <taxon>Legionellaceae</taxon>
        <taxon>Fluoribacter</taxon>
    </lineage>
</organism>
<keyword evidence="4" id="KW-0406">Ion transport</keyword>
<reference evidence="3 5" key="1">
    <citation type="submission" date="2017-01" db="EMBL/GenBank/DDBJ databases">
        <authorList>
            <person name="Varghese N."/>
            <person name="Submissions S."/>
        </authorList>
    </citation>
    <scope>NUCLEOTIDE SEQUENCE [LARGE SCALE GENOMIC DNA]</scope>
    <source>
        <strain evidence="3 5">ATCC 33342</strain>
    </source>
</reference>
<dbReference type="STRING" id="464.Lgor_1007"/>
<keyword evidence="1" id="KW-0472">Membrane</keyword>
<keyword evidence="1" id="KW-1133">Transmembrane helix</keyword>
<proteinExistence type="predicted"/>
<dbReference type="Proteomes" id="UP000254374">
    <property type="component" value="Unassembled WGS sequence"/>
</dbReference>
<sequence length="211" mass="24131">MFYLINKLRFMLLFILLIVFCLFKSIATQLHWWELHEIVFALLIGSCLLIIGHKEKLVITLITSIILIQIVLFVLHFCCSKQLIDAFRTFSIIVYLVILNYFCLYFTLKDKTISITTLFGSISGYLFIGLIFAYIFLLLELLSPASFSGLTTEHESQAVYFSLITLTTVGYGDIVPVKPISQTLSWIESLIGQFYLAVLIGQMVGRYVARK</sequence>
<dbReference type="RefSeq" id="WP_058467516.1">
    <property type="nucleotide sequence ID" value="NZ_CAAAIX010000038.1"/>
</dbReference>
<dbReference type="GO" id="GO:0034220">
    <property type="term" value="P:monoatomic ion transmembrane transport"/>
    <property type="evidence" value="ECO:0007669"/>
    <property type="project" value="UniProtKB-KW"/>
</dbReference>
<evidence type="ECO:0000313" key="5">
    <source>
        <dbReference type="Proteomes" id="UP000186808"/>
    </source>
</evidence>
<keyword evidence="1" id="KW-0812">Transmembrane</keyword>
<feature type="transmembrane region" description="Helical" evidence="1">
    <location>
        <begin position="89"/>
        <end position="108"/>
    </location>
</feature>